<keyword evidence="4" id="KW-0804">Transcription</keyword>
<evidence type="ECO:0000256" key="2">
    <source>
        <dbReference type="ARBA" id="ARBA00023015"/>
    </source>
</evidence>
<dbReference type="InterPro" id="IPR019734">
    <property type="entry name" value="TPR_rpt"/>
</dbReference>
<dbReference type="OrthoDB" id="3587032at2"/>
<dbReference type="Gene3D" id="1.10.10.10">
    <property type="entry name" value="Winged helix-like DNA-binding domain superfamily/Winged helix DNA-binding domain"/>
    <property type="match status" value="1"/>
</dbReference>
<protein>
    <recommendedName>
        <fullName evidence="6">OmpR/PhoB-type domain-containing protein</fullName>
    </recommendedName>
</protein>
<proteinExistence type="inferred from homology"/>
<dbReference type="SUPFAM" id="SSF46894">
    <property type="entry name" value="C-terminal effector domain of the bipartite response regulators"/>
    <property type="match status" value="1"/>
</dbReference>
<dbReference type="GO" id="GO:0043531">
    <property type="term" value="F:ADP binding"/>
    <property type="evidence" value="ECO:0007669"/>
    <property type="project" value="InterPro"/>
</dbReference>
<dbReference type="InterPro" id="IPR001867">
    <property type="entry name" value="OmpR/PhoB-type_DNA-bd"/>
</dbReference>
<gene>
    <name evidence="7" type="ORF">BBK82_08385</name>
</gene>
<keyword evidence="2" id="KW-0805">Transcription regulation</keyword>
<dbReference type="Pfam" id="PF00931">
    <property type="entry name" value="NB-ARC"/>
    <property type="match status" value="1"/>
</dbReference>
<evidence type="ECO:0000256" key="1">
    <source>
        <dbReference type="ARBA" id="ARBA00005820"/>
    </source>
</evidence>
<dbReference type="InterPro" id="IPR016032">
    <property type="entry name" value="Sig_transdc_resp-reg_C-effctor"/>
</dbReference>
<dbReference type="CDD" id="cd15831">
    <property type="entry name" value="BTAD"/>
    <property type="match status" value="1"/>
</dbReference>
<dbReference type="STRING" id="1586287.BBK82_08385"/>
<dbReference type="InterPro" id="IPR002182">
    <property type="entry name" value="NB-ARC"/>
</dbReference>
<dbReference type="AlphaFoldDB" id="A0A1B2HED3"/>
<dbReference type="GO" id="GO:0006355">
    <property type="term" value="P:regulation of DNA-templated transcription"/>
    <property type="evidence" value="ECO:0007669"/>
    <property type="project" value="InterPro"/>
</dbReference>
<organism evidence="7 8">
    <name type="scientific">Lentzea guizhouensis</name>
    <dbReference type="NCBI Taxonomy" id="1586287"/>
    <lineage>
        <taxon>Bacteria</taxon>
        <taxon>Bacillati</taxon>
        <taxon>Actinomycetota</taxon>
        <taxon>Actinomycetes</taxon>
        <taxon>Pseudonocardiales</taxon>
        <taxon>Pseudonocardiaceae</taxon>
        <taxon>Lentzea</taxon>
    </lineage>
</organism>
<dbReference type="Proteomes" id="UP000093053">
    <property type="component" value="Chromosome"/>
</dbReference>
<dbReference type="SUPFAM" id="SSF48452">
    <property type="entry name" value="TPR-like"/>
    <property type="match status" value="2"/>
</dbReference>
<feature type="domain" description="OmpR/PhoB-type" evidence="6">
    <location>
        <begin position="1"/>
        <end position="93"/>
    </location>
</feature>
<reference evidence="7 8" key="1">
    <citation type="submission" date="2016-07" db="EMBL/GenBank/DDBJ databases">
        <title>Complete genome sequence of the Lentzea guizhouensis DHS C013.</title>
        <authorList>
            <person name="Cao C."/>
        </authorList>
    </citation>
    <scope>NUCLEOTIDE SEQUENCE [LARGE SCALE GENOMIC DNA]</scope>
    <source>
        <strain evidence="7 8">DHS C013</strain>
    </source>
</reference>
<dbReference type="KEGG" id="led:BBK82_08385"/>
<dbReference type="InterPro" id="IPR005158">
    <property type="entry name" value="BTAD"/>
</dbReference>
<dbReference type="InterPro" id="IPR051677">
    <property type="entry name" value="AfsR-DnrI-RedD_regulator"/>
</dbReference>
<dbReference type="Pfam" id="PF13424">
    <property type="entry name" value="TPR_12"/>
    <property type="match status" value="1"/>
</dbReference>
<dbReference type="PANTHER" id="PTHR35807:SF1">
    <property type="entry name" value="TRANSCRIPTIONAL REGULATOR REDD"/>
    <property type="match status" value="1"/>
</dbReference>
<feature type="DNA-binding region" description="OmpR/PhoB-type" evidence="5">
    <location>
        <begin position="1"/>
        <end position="93"/>
    </location>
</feature>
<evidence type="ECO:0000313" key="7">
    <source>
        <dbReference type="EMBL" id="ANZ36084.1"/>
    </source>
</evidence>
<dbReference type="PRINTS" id="PR00364">
    <property type="entry name" value="DISEASERSIST"/>
</dbReference>
<dbReference type="Pfam" id="PF00486">
    <property type="entry name" value="Trans_reg_C"/>
    <property type="match status" value="1"/>
</dbReference>
<dbReference type="InterPro" id="IPR027417">
    <property type="entry name" value="P-loop_NTPase"/>
</dbReference>
<dbReference type="PANTHER" id="PTHR35807">
    <property type="entry name" value="TRANSCRIPTIONAL REGULATOR REDD-RELATED"/>
    <property type="match status" value="1"/>
</dbReference>
<dbReference type="GO" id="GO:0000160">
    <property type="term" value="P:phosphorelay signal transduction system"/>
    <property type="evidence" value="ECO:0007669"/>
    <property type="project" value="InterPro"/>
</dbReference>
<dbReference type="SMART" id="SM00028">
    <property type="entry name" value="TPR"/>
    <property type="match status" value="3"/>
</dbReference>
<evidence type="ECO:0000256" key="4">
    <source>
        <dbReference type="ARBA" id="ARBA00023163"/>
    </source>
</evidence>
<dbReference type="SUPFAM" id="SSF52540">
    <property type="entry name" value="P-loop containing nucleoside triphosphate hydrolases"/>
    <property type="match status" value="1"/>
</dbReference>
<evidence type="ECO:0000259" key="6">
    <source>
        <dbReference type="PROSITE" id="PS51755"/>
    </source>
</evidence>
<dbReference type="PROSITE" id="PS51755">
    <property type="entry name" value="OMPR_PHOB"/>
    <property type="match status" value="1"/>
</dbReference>
<dbReference type="InterPro" id="IPR011990">
    <property type="entry name" value="TPR-like_helical_dom_sf"/>
</dbReference>
<comment type="similarity">
    <text evidence="1">Belongs to the AfsR/DnrI/RedD regulatory family.</text>
</comment>
<dbReference type="RefSeq" id="WP_065914491.1">
    <property type="nucleotide sequence ID" value="NZ_CP016793.1"/>
</dbReference>
<dbReference type="Gene3D" id="3.40.50.300">
    <property type="entry name" value="P-loop containing nucleotide triphosphate hydrolases"/>
    <property type="match status" value="1"/>
</dbReference>
<evidence type="ECO:0000256" key="3">
    <source>
        <dbReference type="ARBA" id="ARBA00023125"/>
    </source>
</evidence>
<dbReference type="SMART" id="SM01043">
    <property type="entry name" value="BTAD"/>
    <property type="match status" value="1"/>
</dbReference>
<sequence>MRLCALGPLEALSSGRPVKLGGAKPKALVAALLLEARQVVSVDRLVDLIWDDEPPKSAVALVHTYVSTLRRVFASHGESAVLVTRPPGYALLVEPSDIDVEEFAEGLRAALVAERELDHQRAAALYEQALGLWRGPVFGGVDASFVRFRADALEADRLSAQEGLARCELEIGRVASAASRMAVVTAAHPYREGALGLLMRAQYQSGRQSEALATYRTGRERLIAELGVEPGDELRDLHEQVLRGTLPVPAEKVRGLRSESVGPNQLPPDVVHFTGRAEQVDQLTALSRTATKTATVVISGVGGAGKSALAVHCAHRLAPEFPGGQLFADMHRAGRTVDAVEVLSRFLRVLGVSSADLPEDADERVELYRMTVAQRRLVVVLDNVRDERQVRMLLPGSGRCLLIITSRSRLTGIAGAASIELDLFSRTESVELLSRIVGQDRLSADLDSVSTITRLCGGIPLAIQVAGAKLLARPHWPLQAMAVRLLDKHRRLDELAVGDLAIRSSLELHYSELTAVQRRAFHLLTLLDLPDFGSWVAAPLLDIGTGEAEDVVEQLVDLRLVDVAGVDSLGHVRYRFHDLVQLFGADRASATEPVDVVAEAIGRTLATWRELVQIGAARLPRVTLGLSPVSRSAVEVDPKLVADVESSPTEWFASETTAVVRAVERAYELGVDELTTRLITSLLVSPFATRNEFDGWQRTHEVALGAARKSGNRRDEASLLASLGQLFYEKDDFAAALGHFQDSLEHATAVGDDAIRAVALVGIGTVQRDRGQFAAAYDSLTEAAGPADRVEDRSVTAAVKYGLGVVFRDRGDLDAAEGAFHECVDAYREAGDLRGQALAVRGLSLCRRAAGRAAEAADLSRQAVDLLTEAGDRLGATYARQSLSKALIRQGRLSGVREVLSACLDVCTAHRDRFGIALVTRTAGELALAENDLALAQQLLTSASELWRELELAVWDARTQRDLAAAKASSDPVAAHRHWAAALDVFRAAGSREAAELASTTPREWFDRIRLQTGL</sequence>
<dbReference type="Pfam" id="PF03704">
    <property type="entry name" value="BTAD"/>
    <property type="match status" value="1"/>
</dbReference>
<evidence type="ECO:0000313" key="8">
    <source>
        <dbReference type="Proteomes" id="UP000093053"/>
    </source>
</evidence>
<evidence type="ECO:0000256" key="5">
    <source>
        <dbReference type="PROSITE-ProRule" id="PRU01091"/>
    </source>
</evidence>
<keyword evidence="3 5" id="KW-0238">DNA-binding</keyword>
<dbReference type="GO" id="GO:0003677">
    <property type="term" value="F:DNA binding"/>
    <property type="evidence" value="ECO:0007669"/>
    <property type="project" value="UniProtKB-UniRule"/>
</dbReference>
<keyword evidence="8" id="KW-1185">Reference proteome</keyword>
<dbReference type="InterPro" id="IPR036388">
    <property type="entry name" value="WH-like_DNA-bd_sf"/>
</dbReference>
<accession>A0A1B2HED3</accession>
<dbReference type="EMBL" id="CP016793">
    <property type="protein sequence ID" value="ANZ36084.1"/>
    <property type="molecule type" value="Genomic_DNA"/>
</dbReference>
<dbReference type="SMART" id="SM00862">
    <property type="entry name" value="Trans_reg_C"/>
    <property type="match status" value="1"/>
</dbReference>
<dbReference type="Gene3D" id="1.25.40.10">
    <property type="entry name" value="Tetratricopeptide repeat domain"/>
    <property type="match status" value="3"/>
</dbReference>
<name>A0A1B2HED3_9PSEU</name>